<feature type="binding site" evidence="6">
    <location>
        <begin position="252"/>
        <end position="255"/>
    </location>
    <ligand>
        <name>substrate</name>
    </ligand>
</feature>
<dbReference type="FunFam" id="3.60.20.30:FF:000001">
    <property type="entry name" value="Isoaspartyl peptidase/L-asparaginase"/>
    <property type="match status" value="1"/>
</dbReference>
<sequence length="337" mass="35532">MVGMLTATASAEESRWAIALHGGAGFASPDMAPEKVEQFRVALEKALAAGEKVLQSGGTAVDAVQQTVMVLEDAPYFNAGRGAVFNAEAFHQLDASIMDGGNLDGGGVSAVKHVRNPIRAARLVMEKTPHVLLTADDADQFAKTNGLEMVEQGYFYDASSWAEFQQWSEKKNGVAPKAPSYPLNESAAVAEPTDTNFTCGTVGCVALDKHGNLAAATSTGGMTGKLPGRVGDSPILSAGTYADNAGCAVSGTGVGEQYIRHAIAFQTNWRVKENQQPVADAVQDCLDKVLNPGDGGIIAIDHDGNMALQYNSGSMSRGWSDWRGNRGVAIWKEPLEK</sequence>
<protein>
    <recommendedName>
        <fullName evidence="4">Isoaspartyl peptidase</fullName>
    </recommendedName>
</protein>
<gene>
    <name evidence="8" type="primary">iaaA</name>
    <name evidence="8" type="ORF">Enr8_23860</name>
</gene>
<dbReference type="AlphaFoldDB" id="A0A5C5V4B9"/>
<dbReference type="RefSeq" id="WP_222434857.1">
    <property type="nucleotide sequence ID" value="NZ_SJPF01000003.1"/>
</dbReference>
<evidence type="ECO:0000256" key="2">
    <source>
        <dbReference type="ARBA" id="ARBA00022801"/>
    </source>
</evidence>
<keyword evidence="1" id="KW-0645">Protease</keyword>
<evidence type="ECO:0000256" key="5">
    <source>
        <dbReference type="PIRSR" id="PIRSR600246-1"/>
    </source>
</evidence>
<dbReference type="PANTHER" id="PTHR10188">
    <property type="entry name" value="L-ASPARAGINASE"/>
    <property type="match status" value="1"/>
</dbReference>
<proteinExistence type="predicted"/>
<keyword evidence="9" id="KW-1185">Reference proteome</keyword>
<organism evidence="8 9">
    <name type="scientific">Blastopirellula retiformator</name>
    <dbReference type="NCBI Taxonomy" id="2527970"/>
    <lineage>
        <taxon>Bacteria</taxon>
        <taxon>Pseudomonadati</taxon>
        <taxon>Planctomycetota</taxon>
        <taxon>Planctomycetia</taxon>
        <taxon>Pirellulales</taxon>
        <taxon>Pirellulaceae</taxon>
        <taxon>Blastopirellula</taxon>
    </lineage>
</organism>
<dbReference type="InterPro" id="IPR029055">
    <property type="entry name" value="Ntn_hydrolases_N"/>
</dbReference>
<keyword evidence="3" id="KW-0068">Autocatalytic cleavage</keyword>
<evidence type="ECO:0000256" key="3">
    <source>
        <dbReference type="ARBA" id="ARBA00022813"/>
    </source>
</evidence>
<dbReference type="GO" id="GO:0006508">
    <property type="term" value="P:proteolysis"/>
    <property type="evidence" value="ECO:0007669"/>
    <property type="project" value="UniProtKB-KW"/>
</dbReference>
<evidence type="ECO:0000256" key="6">
    <source>
        <dbReference type="PIRSR" id="PIRSR600246-2"/>
    </source>
</evidence>
<keyword evidence="2 8" id="KW-0378">Hydrolase</keyword>
<name>A0A5C5V4B9_9BACT</name>
<evidence type="ECO:0000313" key="8">
    <source>
        <dbReference type="EMBL" id="TWT32582.1"/>
    </source>
</evidence>
<reference evidence="8 9" key="1">
    <citation type="submission" date="2019-02" db="EMBL/GenBank/DDBJ databases">
        <title>Deep-cultivation of Planctomycetes and their phenomic and genomic characterization uncovers novel biology.</title>
        <authorList>
            <person name="Wiegand S."/>
            <person name="Jogler M."/>
            <person name="Boedeker C."/>
            <person name="Pinto D."/>
            <person name="Vollmers J."/>
            <person name="Rivas-Marin E."/>
            <person name="Kohn T."/>
            <person name="Peeters S.H."/>
            <person name="Heuer A."/>
            <person name="Rast P."/>
            <person name="Oberbeckmann S."/>
            <person name="Bunk B."/>
            <person name="Jeske O."/>
            <person name="Meyerdierks A."/>
            <person name="Storesund J.E."/>
            <person name="Kallscheuer N."/>
            <person name="Luecker S."/>
            <person name="Lage O.M."/>
            <person name="Pohl T."/>
            <person name="Merkel B.J."/>
            <person name="Hornburger P."/>
            <person name="Mueller R.-W."/>
            <person name="Bruemmer F."/>
            <person name="Labrenz M."/>
            <person name="Spormann A.M."/>
            <person name="Op Den Camp H."/>
            <person name="Overmann J."/>
            <person name="Amann R."/>
            <person name="Jetten M.S.M."/>
            <person name="Mascher T."/>
            <person name="Medema M.H."/>
            <person name="Devos D.P."/>
            <person name="Kaster A.-K."/>
            <person name="Ovreas L."/>
            <person name="Rohde M."/>
            <person name="Galperin M.Y."/>
            <person name="Jogler C."/>
        </authorList>
    </citation>
    <scope>NUCLEOTIDE SEQUENCE [LARGE SCALE GENOMIC DNA]</scope>
    <source>
        <strain evidence="8 9">Enr8</strain>
    </source>
</reference>
<feature type="active site" description="Nucleophile" evidence="5">
    <location>
        <position position="201"/>
    </location>
</feature>
<dbReference type="InterPro" id="IPR000246">
    <property type="entry name" value="Peptidase_T2"/>
</dbReference>
<evidence type="ECO:0000256" key="7">
    <source>
        <dbReference type="PIRSR" id="PIRSR600246-3"/>
    </source>
</evidence>
<dbReference type="Pfam" id="PF01112">
    <property type="entry name" value="Asparaginase_2"/>
    <property type="match status" value="1"/>
</dbReference>
<dbReference type="Proteomes" id="UP000318878">
    <property type="component" value="Unassembled WGS sequence"/>
</dbReference>
<evidence type="ECO:0000256" key="1">
    <source>
        <dbReference type="ARBA" id="ARBA00022670"/>
    </source>
</evidence>
<evidence type="ECO:0000256" key="4">
    <source>
        <dbReference type="ARBA" id="ARBA00069124"/>
    </source>
</evidence>
<accession>A0A5C5V4B9</accession>
<dbReference type="GO" id="GO:0008233">
    <property type="term" value="F:peptidase activity"/>
    <property type="evidence" value="ECO:0007669"/>
    <property type="project" value="UniProtKB-KW"/>
</dbReference>
<feature type="site" description="Cleavage; by autolysis" evidence="7">
    <location>
        <begin position="200"/>
        <end position="201"/>
    </location>
</feature>
<dbReference type="EMBL" id="SJPF01000003">
    <property type="protein sequence ID" value="TWT32582.1"/>
    <property type="molecule type" value="Genomic_DNA"/>
</dbReference>
<dbReference type="GO" id="GO:0016811">
    <property type="term" value="F:hydrolase activity, acting on carbon-nitrogen (but not peptide) bonds, in linear amides"/>
    <property type="evidence" value="ECO:0007669"/>
    <property type="project" value="UniProtKB-ARBA"/>
</dbReference>
<comment type="caution">
    <text evidence="8">The sequence shown here is derived from an EMBL/GenBank/DDBJ whole genome shotgun (WGS) entry which is preliminary data.</text>
</comment>
<evidence type="ECO:0000313" key="9">
    <source>
        <dbReference type="Proteomes" id="UP000318878"/>
    </source>
</evidence>
<dbReference type="PANTHER" id="PTHR10188:SF6">
    <property type="entry name" value="N(4)-(BETA-N-ACETYLGLUCOSAMINYL)-L-ASPARAGINASE"/>
    <property type="match status" value="1"/>
</dbReference>
<dbReference type="Gene3D" id="3.60.20.30">
    <property type="entry name" value="(Glycosyl)asparaginase"/>
    <property type="match status" value="1"/>
</dbReference>
<dbReference type="CDD" id="cd04701">
    <property type="entry name" value="Asparaginase_2"/>
    <property type="match status" value="1"/>
</dbReference>
<feature type="binding site" evidence="6">
    <location>
        <begin position="229"/>
        <end position="232"/>
    </location>
    <ligand>
        <name>substrate</name>
    </ligand>
</feature>
<dbReference type="SUPFAM" id="SSF56235">
    <property type="entry name" value="N-terminal nucleophile aminohydrolases (Ntn hydrolases)"/>
    <property type="match status" value="1"/>
</dbReference>